<dbReference type="InterPro" id="IPR040624">
    <property type="entry name" value="HalOD1"/>
</dbReference>
<keyword evidence="3" id="KW-1185">Reference proteome</keyword>
<proteinExistence type="predicted"/>
<sequence length="95" mass="10153">MTDTHSPQNEFDHESAVRYELDADTETSTAVIEAVAETAGCDPLDLEPLGTYVNPDALDALSTGSQGKLDATVSFLFGDHYVVVRSDGIILVHAD</sequence>
<dbReference type="Proteomes" id="UP001202674">
    <property type="component" value="Unassembled WGS sequence"/>
</dbReference>
<comment type="caution">
    <text evidence="2">The sequence shown here is derived from an EMBL/GenBank/DDBJ whole genome shotgun (WGS) entry which is preliminary data.</text>
</comment>
<feature type="domain" description="Halobacterial output" evidence="1">
    <location>
        <begin position="24"/>
        <end position="93"/>
    </location>
</feature>
<accession>A0AAE3FQX5</accession>
<evidence type="ECO:0000313" key="2">
    <source>
        <dbReference type="EMBL" id="MCL9814012.1"/>
    </source>
</evidence>
<dbReference type="AlphaFoldDB" id="A0AAE3FQX5"/>
<evidence type="ECO:0000259" key="1">
    <source>
        <dbReference type="Pfam" id="PF18545"/>
    </source>
</evidence>
<protein>
    <recommendedName>
        <fullName evidence="1">Halobacterial output domain-containing protein</fullName>
    </recommendedName>
</protein>
<name>A0AAE3FQX5_9EURY</name>
<evidence type="ECO:0000313" key="3">
    <source>
        <dbReference type="Proteomes" id="UP001202674"/>
    </source>
</evidence>
<dbReference type="RefSeq" id="WP_250596817.1">
    <property type="nucleotide sequence ID" value="NZ_JAKRVY010000005.1"/>
</dbReference>
<gene>
    <name evidence="2" type="ORF">AArcSt11_10145</name>
</gene>
<dbReference type="Pfam" id="PF18545">
    <property type="entry name" value="HalOD1"/>
    <property type="match status" value="1"/>
</dbReference>
<organism evidence="2 3">
    <name type="scientific">Natranaeroarchaeum aerophilus</name>
    <dbReference type="NCBI Taxonomy" id="2917711"/>
    <lineage>
        <taxon>Archaea</taxon>
        <taxon>Methanobacteriati</taxon>
        <taxon>Methanobacteriota</taxon>
        <taxon>Stenosarchaea group</taxon>
        <taxon>Halobacteria</taxon>
        <taxon>Halobacteriales</taxon>
        <taxon>Natronoarchaeaceae</taxon>
        <taxon>Natranaeroarchaeum</taxon>
    </lineage>
</organism>
<dbReference type="EMBL" id="JAKRVY010000005">
    <property type="protein sequence ID" value="MCL9814012.1"/>
    <property type="molecule type" value="Genomic_DNA"/>
</dbReference>
<reference evidence="2 3" key="1">
    <citation type="journal article" date="2022" name="Syst. Appl. Microbiol.">
        <title>Natronocalculus amylovorans gen. nov., sp. nov., and Natranaeroarchaeum aerophilus sp. nov., dominant culturable amylolytic natronoarchaea from hypersaline soda lakes in southwestern Siberia.</title>
        <authorList>
            <person name="Sorokin D.Y."/>
            <person name="Elcheninov A.G."/>
            <person name="Khizhniak T.V."/>
            <person name="Koenen M."/>
            <person name="Bale N.J."/>
            <person name="Damste J.S.S."/>
            <person name="Kublanov I.V."/>
        </authorList>
    </citation>
    <scope>NUCLEOTIDE SEQUENCE [LARGE SCALE GENOMIC DNA]</scope>
    <source>
        <strain evidence="2 3">AArc-St1-1</strain>
    </source>
</reference>